<dbReference type="RefSeq" id="WP_057905398.1">
    <property type="nucleotide sequence ID" value="NZ_AZDA01000117.1"/>
</dbReference>
<dbReference type="STRING" id="1423726.FC07_GL001226"/>
<feature type="transmembrane region" description="Helical" evidence="6">
    <location>
        <begin position="16"/>
        <end position="34"/>
    </location>
</feature>
<evidence type="ECO:0000256" key="3">
    <source>
        <dbReference type="ARBA" id="ARBA00022692"/>
    </source>
</evidence>
<name>A0A0R1GGG4_9LACO</name>
<dbReference type="OrthoDB" id="2284158at2"/>
<feature type="transmembrane region" description="Helical" evidence="6">
    <location>
        <begin position="313"/>
        <end position="332"/>
    </location>
</feature>
<feature type="transmembrane region" description="Helical" evidence="6">
    <location>
        <begin position="40"/>
        <end position="64"/>
    </location>
</feature>
<dbReference type="PANTHER" id="PTHR30618">
    <property type="entry name" value="NCS1 FAMILY PURINE/PYRIMIDINE TRANSPORTER"/>
    <property type="match status" value="1"/>
</dbReference>
<accession>A0A0R1GGG4</accession>
<dbReference type="Gene3D" id="1.10.4160.10">
    <property type="entry name" value="Hydantoin permease"/>
    <property type="match status" value="1"/>
</dbReference>
<evidence type="ECO:0000256" key="5">
    <source>
        <dbReference type="ARBA" id="ARBA00023136"/>
    </source>
</evidence>
<dbReference type="GO" id="GO:0005886">
    <property type="term" value="C:plasma membrane"/>
    <property type="evidence" value="ECO:0007669"/>
    <property type="project" value="TreeGrafter"/>
</dbReference>
<evidence type="ECO:0000256" key="2">
    <source>
        <dbReference type="ARBA" id="ARBA00008974"/>
    </source>
</evidence>
<evidence type="ECO:0000256" key="6">
    <source>
        <dbReference type="SAM" id="Phobius"/>
    </source>
</evidence>
<organism evidence="7 8">
    <name type="scientific">Loigolactobacillus bifermentans DSM 20003</name>
    <dbReference type="NCBI Taxonomy" id="1423726"/>
    <lineage>
        <taxon>Bacteria</taxon>
        <taxon>Bacillati</taxon>
        <taxon>Bacillota</taxon>
        <taxon>Bacilli</taxon>
        <taxon>Lactobacillales</taxon>
        <taxon>Lactobacillaceae</taxon>
        <taxon>Loigolactobacillus</taxon>
    </lineage>
</organism>
<feature type="transmembrane region" description="Helical" evidence="6">
    <location>
        <begin position="374"/>
        <end position="391"/>
    </location>
</feature>
<evidence type="ECO:0000256" key="4">
    <source>
        <dbReference type="ARBA" id="ARBA00022989"/>
    </source>
</evidence>
<feature type="transmembrane region" description="Helical" evidence="6">
    <location>
        <begin position="224"/>
        <end position="252"/>
    </location>
</feature>
<feature type="transmembrane region" description="Helical" evidence="6">
    <location>
        <begin position="123"/>
        <end position="143"/>
    </location>
</feature>
<proteinExistence type="inferred from homology"/>
<keyword evidence="3 6" id="KW-0812">Transmembrane</keyword>
<dbReference type="Pfam" id="PF02133">
    <property type="entry name" value="Transp_cyt_pur"/>
    <property type="match status" value="1"/>
</dbReference>
<evidence type="ECO:0000313" key="7">
    <source>
        <dbReference type="EMBL" id="KRK33302.1"/>
    </source>
</evidence>
<evidence type="ECO:0008006" key="9">
    <source>
        <dbReference type="Google" id="ProtNLM"/>
    </source>
</evidence>
<evidence type="ECO:0000313" key="8">
    <source>
        <dbReference type="Proteomes" id="UP000051461"/>
    </source>
</evidence>
<feature type="transmembrane region" description="Helical" evidence="6">
    <location>
        <begin position="193"/>
        <end position="212"/>
    </location>
</feature>
<dbReference type="InterPro" id="IPR001248">
    <property type="entry name" value="Pur-cyt_permease"/>
</dbReference>
<feature type="transmembrane region" description="Helical" evidence="6">
    <location>
        <begin position="152"/>
        <end position="173"/>
    </location>
</feature>
<keyword evidence="8" id="KW-1185">Reference proteome</keyword>
<keyword evidence="5 6" id="KW-0472">Membrane</keyword>
<keyword evidence="4 6" id="KW-1133">Transmembrane helix</keyword>
<dbReference type="PANTHER" id="PTHR30618:SF0">
    <property type="entry name" value="PURINE-URACIL PERMEASE NCS1"/>
    <property type="match status" value="1"/>
</dbReference>
<sequence>MDTVTHDWSRQNYIKLWLNVSMCVPTFLVVETLAGYHWNLLTILLVVLAGSAIMGALCGVMGVLGRRSQKNFVTLIGNVFGTRYSKVFYVLRGLDCAGWYGINIAAATQLIINLLALTTGTKIGMLPYLSIFIILLIANAIIAQSSGSLQKLLSITLIVMAVGIILVLINMGSRTISDANFLANGPLLKTRDIIGSICVVAAYWNGFALNMFDFGRNAETDRDAFLGNFIGIICGMFAMAVIAAIFAIQSFIATGAYNWNLSHSLLHLSASLPAHIFVVIIFLMFMIATNSVANYYPAIQCIQAIGSSKHIKLNAAIFLLVSSAITPFFLSSSTSELAYYWINLCGTVLAPLLAVLVCYLLLNKSHTVSITQYRWAYLIWTGLYIGAELVTRSILSYLWIVSIAGIFVTVYLLHKVQSKQALAN</sequence>
<evidence type="ECO:0000256" key="1">
    <source>
        <dbReference type="ARBA" id="ARBA00004141"/>
    </source>
</evidence>
<gene>
    <name evidence="7" type="ORF">FC07_GL001226</name>
</gene>
<dbReference type="Proteomes" id="UP000051461">
    <property type="component" value="Unassembled WGS sequence"/>
</dbReference>
<feature type="transmembrane region" description="Helical" evidence="6">
    <location>
        <begin position="97"/>
        <end position="117"/>
    </location>
</feature>
<protein>
    <recommendedName>
        <fullName evidence="9">Cytosine permease</fullName>
    </recommendedName>
</protein>
<reference evidence="7 8" key="1">
    <citation type="journal article" date="2015" name="Genome Announc.">
        <title>Expanding the biotechnology potential of lactobacilli through comparative genomics of 213 strains and associated genera.</title>
        <authorList>
            <person name="Sun Z."/>
            <person name="Harris H.M."/>
            <person name="McCann A."/>
            <person name="Guo C."/>
            <person name="Argimon S."/>
            <person name="Zhang W."/>
            <person name="Yang X."/>
            <person name="Jeffery I.B."/>
            <person name="Cooney J.C."/>
            <person name="Kagawa T.F."/>
            <person name="Liu W."/>
            <person name="Song Y."/>
            <person name="Salvetti E."/>
            <person name="Wrobel A."/>
            <person name="Rasinkangas P."/>
            <person name="Parkhill J."/>
            <person name="Rea M.C."/>
            <person name="O'Sullivan O."/>
            <person name="Ritari J."/>
            <person name="Douillard F.P."/>
            <person name="Paul Ross R."/>
            <person name="Yang R."/>
            <person name="Briner A.E."/>
            <person name="Felis G.E."/>
            <person name="de Vos W.M."/>
            <person name="Barrangou R."/>
            <person name="Klaenhammer T.R."/>
            <person name="Caufield P.W."/>
            <person name="Cui Y."/>
            <person name="Zhang H."/>
            <person name="O'Toole P.W."/>
        </authorList>
    </citation>
    <scope>NUCLEOTIDE SEQUENCE [LARGE SCALE GENOMIC DNA]</scope>
    <source>
        <strain evidence="7 8">DSM 20003</strain>
    </source>
</reference>
<dbReference type="PATRIC" id="fig|1423726.3.peg.1273"/>
<feature type="transmembrane region" description="Helical" evidence="6">
    <location>
        <begin position="272"/>
        <end position="293"/>
    </location>
</feature>
<dbReference type="AlphaFoldDB" id="A0A0R1GGG4"/>
<dbReference type="InterPro" id="IPR045225">
    <property type="entry name" value="Uracil/uridine/allantoin_perm"/>
</dbReference>
<comment type="subcellular location">
    <subcellularLocation>
        <location evidence="1">Membrane</location>
        <topology evidence="1">Multi-pass membrane protein</topology>
    </subcellularLocation>
</comment>
<comment type="caution">
    <text evidence="7">The sequence shown here is derived from an EMBL/GenBank/DDBJ whole genome shotgun (WGS) entry which is preliminary data.</text>
</comment>
<comment type="similarity">
    <text evidence="2">Belongs to the purine-cytosine permease (2.A.39) family.</text>
</comment>
<feature type="transmembrane region" description="Helical" evidence="6">
    <location>
        <begin position="338"/>
        <end position="362"/>
    </location>
</feature>
<dbReference type="EMBL" id="AZDA01000117">
    <property type="protein sequence ID" value="KRK33302.1"/>
    <property type="molecule type" value="Genomic_DNA"/>
</dbReference>
<feature type="transmembrane region" description="Helical" evidence="6">
    <location>
        <begin position="397"/>
        <end position="414"/>
    </location>
</feature>
<dbReference type="GO" id="GO:0015205">
    <property type="term" value="F:nucleobase transmembrane transporter activity"/>
    <property type="evidence" value="ECO:0007669"/>
    <property type="project" value="TreeGrafter"/>
</dbReference>